<organism evidence="3 4">
    <name type="scientific">Sphagnum troendelagicum</name>
    <dbReference type="NCBI Taxonomy" id="128251"/>
    <lineage>
        <taxon>Eukaryota</taxon>
        <taxon>Viridiplantae</taxon>
        <taxon>Streptophyta</taxon>
        <taxon>Embryophyta</taxon>
        <taxon>Bryophyta</taxon>
        <taxon>Sphagnophytina</taxon>
        <taxon>Sphagnopsida</taxon>
        <taxon>Sphagnales</taxon>
        <taxon>Sphagnaceae</taxon>
        <taxon>Sphagnum</taxon>
    </lineage>
</organism>
<keyword evidence="1" id="KW-0175">Coiled coil</keyword>
<dbReference type="EMBL" id="OZ019910">
    <property type="protein sequence ID" value="CAK9211548.1"/>
    <property type="molecule type" value="Genomic_DNA"/>
</dbReference>
<reference evidence="3" key="1">
    <citation type="submission" date="2024-02" db="EMBL/GenBank/DDBJ databases">
        <authorList>
            <consortium name="ELIXIR-Norway"/>
            <consortium name="Elixir Norway"/>
        </authorList>
    </citation>
    <scope>NUCLEOTIDE SEQUENCE</scope>
</reference>
<evidence type="ECO:0000313" key="4">
    <source>
        <dbReference type="Proteomes" id="UP001497512"/>
    </source>
</evidence>
<evidence type="ECO:0000256" key="1">
    <source>
        <dbReference type="SAM" id="Coils"/>
    </source>
</evidence>
<protein>
    <submittedName>
        <fullName evidence="3">Uncharacterized protein</fullName>
    </submittedName>
</protein>
<accession>A0ABP0U2U7</accession>
<evidence type="ECO:0000313" key="3">
    <source>
        <dbReference type="EMBL" id="CAK9211548.1"/>
    </source>
</evidence>
<gene>
    <name evidence="3" type="ORF">CSSPTR1EN2_LOCUS10778</name>
</gene>
<sequence length="240" mass="26318">MATAQLQRSAVVDQNYMHAMSPGTTTAPDYQNLRAISQWIDIRKREAAAAAADQGIQLEGAGGDSKPVKQQASITGDERSTTDSSKVLNAAEGKKDQPAGEVTSDSVDLQVKNQKTEMLAKARKERVEAEAHAYLQAEIRKIEARAQTAIAKVEKKRLAEEAKALKKKRREEQRAQQVIYNAQMRAEKIITKAKEKALMITAKANEEAEEATADANIRAERVSSCAIQVHLLSVTPHNKS</sequence>
<proteinExistence type="predicted"/>
<name>A0ABP0U2U7_9BRYO</name>
<feature type="coiled-coil region" evidence="1">
    <location>
        <begin position="112"/>
        <end position="178"/>
    </location>
</feature>
<feature type="region of interest" description="Disordered" evidence="2">
    <location>
        <begin position="58"/>
        <end position="108"/>
    </location>
</feature>
<dbReference type="Proteomes" id="UP001497512">
    <property type="component" value="Chromosome 18"/>
</dbReference>
<keyword evidence="4" id="KW-1185">Reference proteome</keyword>
<evidence type="ECO:0000256" key="2">
    <source>
        <dbReference type="SAM" id="MobiDB-lite"/>
    </source>
</evidence>